<dbReference type="EMBL" id="JABFCS010000001">
    <property type="protein sequence ID" value="NNU43806.1"/>
    <property type="molecule type" value="Genomic_DNA"/>
</dbReference>
<dbReference type="Proteomes" id="UP000552954">
    <property type="component" value="Unassembled WGS sequence"/>
</dbReference>
<dbReference type="AlphaFoldDB" id="A0A849KEA6"/>
<keyword evidence="1" id="KW-1133">Transmembrane helix</keyword>
<accession>A0A849KEA6</accession>
<sequence length="131" mass="13765">MQVATSLRLAFLLLIAAFVVLVGFAAASLAMAGQPAMAMVAVLAGIAGVAAGVTTWLLVRRDEDEPAIAEPEPVAPPVVPLAQPQVLAPRRPLRVQAMPVASLPPEYVAAVTRGMRARTSALRAQTREMHH</sequence>
<name>A0A849KEA6_9BURK</name>
<gene>
    <name evidence="2" type="ORF">HK415_12525</name>
</gene>
<dbReference type="RefSeq" id="WP_171559725.1">
    <property type="nucleotide sequence ID" value="NZ_JABFCS010000001.1"/>
</dbReference>
<evidence type="ECO:0000313" key="3">
    <source>
        <dbReference type="Proteomes" id="UP000552954"/>
    </source>
</evidence>
<keyword evidence="1" id="KW-0812">Transmembrane</keyword>
<protein>
    <submittedName>
        <fullName evidence="2">Uncharacterized protein</fullName>
    </submittedName>
</protein>
<evidence type="ECO:0000313" key="2">
    <source>
        <dbReference type="EMBL" id="NNU43806.1"/>
    </source>
</evidence>
<comment type="caution">
    <text evidence="2">The sequence shown here is derived from an EMBL/GenBank/DDBJ whole genome shotgun (WGS) entry which is preliminary data.</text>
</comment>
<proteinExistence type="predicted"/>
<keyword evidence="1" id="KW-0472">Membrane</keyword>
<evidence type="ECO:0000256" key="1">
    <source>
        <dbReference type="SAM" id="Phobius"/>
    </source>
</evidence>
<keyword evidence="3" id="KW-1185">Reference proteome</keyword>
<organism evidence="2 3">
    <name type="scientific">Ramlibacter montanisoli</name>
    <dbReference type="NCBI Taxonomy" id="2732512"/>
    <lineage>
        <taxon>Bacteria</taxon>
        <taxon>Pseudomonadati</taxon>
        <taxon>Pseudomonadota</taxon>
        <taxon>Betaproteobacteria</taxon>
        <taxon>Burkholderiales</taxon>
        <taxon>Comamonadaceae</taxon>
        <taxon>Ramlibacter</taxon>
    </lineage>
</organism>
<reference evidence="2 3" key="1">
    <citation type="submission" date="2020-05" db="EMBL/GenBank/DDBJ databases">
        <authorList>
            <person name="Khan S.A."/>
            <person name="Jeon C.O."/>
            <person name="Chun B.H."/>
        </authorList>
    </citation>
    <scope>NUCLEOTIDE SEQUENCE [LARGE SCALE GENOMIC DNA]</scope>
    <source>
        <strain evidence="2 3">B156</strain>
    </source>
</reference>
<feature type="transmembrane region" description="Helical" evidence="1">
    <location>
        <begin position="36"/>
        <end position="59"/>
    </location>
</feature>
<reference evidence="2 3" key="2">
    <citation type="submission" date="2020-06" db="EMBL/GenBank/DDBJ databases">
        <title>Ramlibacter rhizophilus sp. nov., isolated from rhizosphere soil of national flower Mugunghwa from South Korea.</title>
        <authorList>
            <person name="Zheng-Fei Y."/>
            <person name="Huan T."/>
        </authorList>
    </citation>
    <scope>NUCLEOTIDE SEQUENCE [LARGE SCALE GENOMIC DNA]</scope>
    <source>
        <strain evidence="2 3">B156</strain>
    </source>
</reference>